<dbReference type="AlphaFoldDB" id="A0A0V9UE21"/>
<accession>A0A0V9UE21</accession>
<reference evidence="4" key="1">
    <citation type="submission" date="2015-01" db="EMBL/GenBank/DDBJ databases">
        <title>Draft genome sequence of Rhodococcus pyridinivorans strain KG-16, a hydrocarbon-degrading bacterium.</title>
        <authorList>
            <person name="Aggarwal R.K."/>
            <person name="Dawar C."/>
        </authorList>
    </citation>
    <scope>NUCLEOTIDE SEQUENCE [LARGE SCALE GENOMIC DNA]</scope>
    <source>
        <strain evidence="4">KG-16</strain>
    </source>
</reference>
<evidence type="ECO:0000256" key="1">
    <source>
        <dbReference type="ARBA" id="ARBA00006484"/>
    </source>
</evidence>
<dbReference type="Gene3D" id="3.40.50.720">
    <property type="entry name" value="NAD(P)-binding Rossmann-like Domain"/>
    <property type="match status" value="1"/>
</dbReference>
<dbReference type="PANTHER" id="PTHR24321:SF8">
    <property type="entry name" value="ESTRADIOL 17-BETA-DEHYDROGENASE 8-RELATED"/>
    <property type="match status" value="1"/>
</dbReference>
<comment type="caution">
    <text evidence="3">The sequence shown here is derived from an EMBL/GenBank/DDBJ whole genome shotgun (WGS) entry which is preliminary data.</text>
</comment>
<dbReference type="FunFam" id="3.40.50.720:FF:000084">
    <property type="entry name" value="Short-chain dehydrogenase reductase"/>
    <property type="match status" value="1"/>
</dbReference>
<protein>
    <submittedName>
        <fullName evidence="3">3-oxoacyl-ACP reductase</fullName>
    </submittedName>
</protein>
<dbReference type="EMBL" id="AZXY01000025">
    <property type="protein sequence ID" value="KSZ56028.1"/>
    <property type="molecule type" value="Genomic_DNA"/>
</dbReference>
<dbReference type="PANTHER" id="PTHR24321">
    <property type="entry name" value="DEHYDROGENASES, SHORT CHAIN"/>
    <property type="match status" value="1"/>
</dbReference>
<dbReference type="Proteomes" id="UP000053060">
    <property type="component" value="Unassembled WGS sequence"/>
</dbReference>
<evidence type="ECO:0000256" key="2">
    <source>
        <dbReference type="ARBA" id="ARBA00023002"/>
    </source>
</evidence>
<comment type="similarity">
    <text evidence="1">Belongs to the short-chain dehydrogenases/reductases (SDR) family.</text>
</comment>
<dbReference type="RefSeq" id="WP_060655116.1">
    <property type="nucleotide sequence ID" value="NZ_AZXY01000025.1"/>
</dbReference>
<dbReference type="GO" id="GO:0016491">
    <property type="term" value="F:oxidoreductase activity"/>
    <property type="evidence" value="ECO:0007669"/>
    <property type="project" value="UniProtKB-KW"/>
</dbReference>
<dbReference type="InterPro" id="IPR002347">
    <property type="entry name" value="SDR_fam"/>
</dbReference>
<evidence type="ECO:0000313" key="4">
    <source>
        <dbReference type="Proteomes" id="UP000053060"/>
    </source>
</evidence>
<sequence>MPFSIEGKRILVTGGARGVGGESTRYFARQGALVVACDIRDEEGTKLAEEATDLGPGKVIFRHTDVTNLDEIKATVDFAVAELGGLDAVVNSAGLPIMSHAEVTPEEEWDRQFSINTKGTALMCETVFPHLKERGGSIVNIAAGGALKDAPILSSSYSASKGAVLSFTRTIGLEWAKYGIRCNAVNPVVATTLGDEIRAKMSPEDAKIYGGMIEGRMSSGRKGDIETDLAPVLEFLISDGSKFINSQIIAVDGGLNPSR</sequence>
<proteinExistence type="inferred from homology"/>
<reference evidence="3 4" key="2">
    <citation type="journal article" date="2016" name="Genome Announc.">
        <title>Draft Genome Sequence of a Versatile Hydrocarbon-Degrading Bacterium, Rhodococcus pyridinivorans Strain KG-16, Collected from Oil Fields in India.</title>
        <authorList>
            <person name="Aggarwal R.K."/>
            <person name="Dawar C."/>
            <person name="Phanindranath R."/>
            <person name="Mutnuri L."/>
            <person name="Dayal A.M."/>
        </authorList>
    </citation>
    <scope>NUCLEOTIDE SEQUENCE [LARGE SCALE GENOMIC DNA]</scope>
    <source>
        <strain evidence="3 4">KG-16</strain>
    </source>
</reference>
<dbReference type="PATRIC" id="fig|1441730.3.peg.5350"/>
<gene>
    <name evidence="3" type="ORF">Z045_25390</name>
</gene>
<keyword evidence="2" id="KW-0560">Oxidoreductase</keyword>
<dbReference type="CDD" id="cd05233">
    <property type="entry name" value="SDR_c"/>
    <property type="match status" value="1"/>
</dbReference>
<dbReference type="Pfam" id="PF13561">
    <property type="entry name" value="adh_short_C2"/>
    <property type="match status" value="1"/>
</dbReference>
<evidence type="ECO:0000313" key="3">
    <source>
        <dbReference type="EMBL" id="KSZ56028.1"/>
    </source>
</evidence>
<organism evidence="3 4">
    <name type="scientific">Rhodococcus pyridinivorans KG-16</name>
    <dbReference type="NCBI Taxonomy" id="1441730"/>
    <lineage>
        <taxon>Bacteria</taxon>
        <taxon>Bacillati</taxon>
        <taxon>Actinomycetota</taxon>
        <taxon>Actinomycetes</taxon>
        <taxon>Mycobacteriales</taxon>
        <taxon>Nocardiaceae</taxon>
        <taxon>Rhodococcus</taxon>
    </lineage>
</organism>
<dbReference type="InterPro" id="IPR036291">
    <property type="entry name" value="NAD(P)-bd_dom_sf"/>
</dbReference>
<dbReference type="PRINTS" id="PR00080">
    <property type="entry name" value="SDRFAMILY"/>
</dbReference>
<name>A0A0V9UE21_9NOCA</name>
<dbReference type="PRINTS" id="PR00081">
    <property type="entry name" value="GDHRDH"/>
</dbReference>
<dbReference type="SUPFAM" id="SSF51735">
    <property type="entry name" value="NAD(P)-binding Rossmann-fold domains"/>
    <property type="match status" value="1"/>
</dbReference>